<proteinExistence type="inferred from homology"/>
<dbReference type="PANTHER" id="PTHR30400:SF0">
    <property type="entry name" value="BIOSYNTHETIC PEPTIDOGLYCAN TRANSGLYCOSYLASE"/>
    <property type="match status" value="1"/>
</dbReference>
<dbReference type="RefSeq" id="WP_189446590.1">
    <property type="nucleotide sequence ID" value="NZ_BMXY01000001.1"/>
</dbReference>
<dbReference type="Pfam" id="PF00912">
    <property type="entry name" value="Transgly"/>
    <property type="match status" value="1"/>
</dbReference>
<comment type="pathway">
    <text evidence="11">Cell wall biogenesis; peptidoglycan biosynthesis.</text>
</comment>
<dbReference type="HAMAP" id="MF_00766">
    <property type="entry name" value="PGT_MtgA"/>
    <property type="match status" value="1"/>
</dbReference>
<evidence type="ECO:0000256" key="11">
    <source>
        <dbReference type="HAMAP-Rule" id="MF_00766"/>
    </source>
</evidence>
<accession>A0ABQ3BQF6</accession>
<evidence type="ECO:0000256" key="4">
    <source>
        <dbReference type="ARBA" id="ARBA00022679"/>
    </source>
</evidence>
<evidence type="ECO:0000259" key="12">
    <source>
        <dbReference type="Pfam" id="PF00912"/>
    </source>
</evidence>
<dbReference type="InterPro" id="IPR023346">
    <property type="entry name" value="Lysozyme-like_dom_sf"/>
</dbReference>
<keyword evidence="1 11" id="KW-1003">Cell membrane</keyword>
<reference evidence="14" key="1">
    <citation type="journal article" date="2019" name="Int. J. Syst. Evol. Microbiol.">
        <title>The Global Catalogue of Microorganisms (GCM) 10K type strain sequencing project: providing services to taxonomists for standard genome sequencing and annotation.</title>
        <authorList>
            <consortium name="The Broad Institute Genomics Platform"/>
            <consortium name="The Broad Institute Genome Sequencing Center for Infectious Disease"/>
            <person name="Wu L."/>
            <person name="Ma J."/>
        </authorList>
    </citation>
    <scope>NUCLEOTIDE SEQUENCE [LARGE SCALE GENOMIC DNA]</scope>
    <source>
        <strain evidence="14">KCTC 22558</strain>
    </source>
</reference>
<comment type="subcellular location">
    <subcellularLocation>
        <location evidence="11">Cell inner membrane</location>
        <topology evidence="11">Single-pass membrane protein</topology>
    </subcellularLocation>
</comment>
<evidence type="ECO:0000256" key="10">
    <source>
        <dbReference type="ARBA" id="ARBA00023316"/>
    </source>
</evidence>
<keyword evidence="10 11" id="KW-0961">Cell wall biogenesis/degradation</keyword>
<sequence length="241" mass="27457">MKTSQGAPGWRRRWLRRLLWLPVVLVLVTMLQVATLRFVDPLFSSFMAIRQVEAWTSGDFDFSVAYRWRDLERISPSLPVALVAAEDQRFAEHFGFDMAAIEKASRANAKGRKLRGGSTISQQLAKNLFLWSGRSYVRKGIEAWYTLLIEAMWPKRRIVEVYANVVEFGDGVYGAQAASRRFFGKDASRLTPSESARLAAVLPAPKRYNAARPGPYVARRAKAIERQMRLIGGRDYLERLD</sequence>
<evidence type="ECO:0000256" key="3">
    <source>
        <dbReference type="ARBA" id="ARBA00022676"/>
    </source>
</evidence>
<dbReference type="InterPro" id="IPR036950">
    <property type="entry name" value="PBP_transglycosylase"/>
</dbReference>
<dbReference type="SUPFAM" id="SSF53955">
    <property type="entry name" value="Lysozyme-like"/>
    <property type="match status" value="1"/>
</dbReference>
<dbReference type="PANTHER" id="PTHR30400">
    <property type="entry name" value="MONOFUNCTIONAL BIOSYNTHETIC PEPTIDOGLYCAN TRANSGLYCOSYLASE"/>
    <property type="match status" value="1"/>
</dbReference>
<keyword evidence="4 11" id="KW-0808">Transferase</keyword>
<comment type="similarity">
    <text evidence="11">Belongs to the glycosyltransferase 51 family.</text>
</comment>
<evidence type="ECO:0000313" key="14">
    <source>
        <dbReference type="Proteomes" id="UP000643403"/>
    </source>
</evidence>
<dbReference type="InterPro" id="IPR001264">
    <property type="entry name" value="Glyco_trans_51"/>
</dbReference>
<keyword evidence="5 11" id="KW-0812">Transmembrane</keyword>
<feature type="domain" description="Glycosyl transferase family 51" evidence="12">
    <location>
        <begin position="67"/>
        <end position="228"/>
    </location>
</feature>
<evidence type="ECO:0000256" key="1">
    <source>
        <dbReference type="ARBA" id="ARBA00022475"/>
    </source>
</evidence>
<dbReference type="InterPro" id="IPR011812">
    <property type="entry name" value="Pep_trsgly"/>
</dbReference>
<comment type="caution">
    <text evidence="13">The sequence shown here is derived from an EMBL/GenBank/DDBJ whole genome shotgun (WGS) entry which is preliminary data.</text>
</comment>
<keyword evidence="9 11" id="KW-0472">Membrane</keyword>
<evidence type="ECO:0000256" key="8">
    <source>
        <dbReference type="ARBA" id="ARBA00022989"/>
    </source>
</evidence>
<keyword evidence="3 11" id="KW-0328">Glycosyltransferase</keyword>
<evidence type="ECO:0000313" key="13">
    <source>
        <dbReference type="EMBL" id="GGZ53498.1"/>
    </source>
</evidence>
<dbReference type="Proteomes" id="UP000643403">
    <property type="component" value="Unassembled WGS sequence"/>
</dbReference>
<evidence type="ECO:0000256" key="7">
    <source>
        <dbReference type="ARBA" id="ARBA00022984"/>
    </source>
</evidence>
<keyword evidence="2 11" id="KW-0997">Cell inner membrane</keyword>
<evidence type="ECO:0000256" key="5">
    <source>
        <dbReference type="ARBA" id="ARBA00022692"/>
    </source>
</evidence>
<keyword evidence="6 11" id="KW-0133">Cell shape</keyword>
<comment type="function">
    <text evidence="11">Peptidoglycan polymerase that catalyzes glycan chain elongation from lipid-linked precursors.</text>
</comment>
<dbReference type="NCBIfam" id="TIGR02070">
    <property type="entry name" value="mono_pep_trsgly"/>
    <property type="match status" value="1"/>
</dbReference>
<evidence type="ECO:0000256" key="2">
    <source>
        <dbReference type="ARBA" id="ARBA00022519"/>
    </source>
</evidence>
<evidence type="ECO:0000256" key="9">
    <source>
        <dbReference type="ARBA" id="ARBA00023136"/>
    </source>
</evidence>
<name>A0ABQ3BQF6_9GAMM</name>
<comment type="catalytic activity">
    <reaction evidence="11">
        <text>[GlcNAc-(1-&gt;4)-Mur2Ac(oyl-L-Ala-gamma-D-Glu-L-Lys-D-Ala-D-Ala)](n)-di-trans,octa-cis-undecaprenyl diphosphate + beta-D-GlcNAc-(1-&gt;4)-Mur2Ac(oyl-L-Ala-gamma-D-Glu-L-Lys-D-Ala-D-Ala)-di-trans,octa-cis-undecaprenyl diphosphate = [GlcNAc-(1-&gt;4)-Mur2Ac(oyl-L-Ala-gamma-D-Glu-L-Lys-D-Ala-D-Ala)](n+1)-di-trans,octa-cis-undecaprenyl diphosphate + di-trans,octa-cis-undecaprenyl diphosphate + H(+)</text>
        <dbReference type="Rhea" id="RHEA:23708"/>
        <dbReference type="Rhea" id="RHEA-COMP:9602"/>
        <dbReference type="Rhea" id="RHEA-COMP:9603"/>
        <dbReference type="ChEBI" id="CHEBI:15378"/>
        <dbReference type="ChEBI" id="CHEBI:58405"/>
        <dbReference type="ChEBI" id="CHEBI:60033"/>
        <dbReference type="ChEBI" id="CHEBI:78435"/>
        <dbReference type="EC" id="2.4.99.28"/>
    </reaction>
</comment>
<protein>
    <recommendedName>
        <fullName evidence="11">Biosynthetic peptidoglycan transglycosylase</fullName>
        <ecNumber evidence="11">2.4.99.28</ecNumber>
    </recommendedName>
    <alternativeName>
        <fullName evidence="11">Glycan polymerase</fullName>
    </alternativeName>
    <alternativeName>
        <fullName evidence="11">Peptidoglycan glycosyltransferase MtgA</fullName>
        <shortName evidence="11">PGT</shortName>
    </alternativeName>
</protein>
<gene>
    <name evidence="11 13" type="primary">mtgA</name>
    <name evidence="13" type="ORF">GCM10008101_03300</name>
</gene>
<keyword evidence="14" id="KW-1185">Reference proteome</keyword>
<keyword evidence="7 11" id="KW-0573">Peptidoglycan synthesis</keyword>
<dbReference type="Gene3D" id="1.10.3810.10">
    <property type="entry name" value="Biosynthetic peptidoglycan transglycosylase-like"/>
    <property type="match status" value="1"/>
</dbReference>
<keyword evidence="8 11" id="KW-1133">Transmembrane helix</keyword>
<dbReference type="EC" id="2.4.99.28" evidence="11"/>
<evidence type="ECO:0000256" key="6">
    <source>
        <dbReference type="ARBA" id="ARBA00022960"/>
    </source>
</evidence>
<organism evidence="13 14">
    <name type="scientific">Cognatilysobacter xinjiangensis</name>
    <dbReference type="NCBI Taxonomy" id="546892"/>
    <lineage>
        <taxon>Bacteria</taxon>
        <taxon>Pseudomonadati</taxon>
        <taxon>Pseudomonadota</taxon>
        <taxon>Gammaproteobacteria</taxon>
        <taxon>Lysobacterales</taxon>
        <taxon>Lysobacteraceae</taxon>
        <taxon>Cognatilysobacter</taxon>
    </lineage>
</organism>
<dbReference type="EMBL" id="BMXY01000001">
    <property type="protein sequence ID" value="GGZ53498.1"/>
    <property type="molecule type" value="Genomic_DNA"/>
</dbReference>